<dbReference type="AlphaFoldDB" id="A0A1Q9DP43"/>
<comment type="caution">
    <text evidence="2">The sequence shown here is derived from an EMBL/GenBank/DDBJ whole genome shotgun (WGS) entry which is preliminary data.</text>
</comment>
<accession>A0A1Q9DP43</accession>
<feature type="region of interest" description="Disordered" evidence="1">
    <location>
        <begin position="299"/>
        <end position="340"/>
    </location>
</feature>
<evidence type="ECO:0000256" key="1">
    <source>
        <dbReference type="SAM" id="MobiDB-lite"/>
    </source>
</evidence>
<dbReference type="EMBL" id="LSRX01000451">
    <property type="protein sequence ID" value="OLP96935.1"/>
    <property type="molecule type" value="Genomic_DNA"/>
</dbReference>
<evidence type="ECO:0000313" key="3">
    <source>
        <dbReference type="Proteomes" id="UP000186817"/>
    </source>
</evidence>
<gene>
    <name evidence="2" type="ORF">AK812_SmicGene20789</name>
</gene>
<proteinExistence type="predicted"/>
<reference evidence="2 3" key="1">
    <citation type="submission" date="2016-02" db="EMBL/GenBank/DDBJ databases">
        <title>Genome analysis of coral dinoflagellate symbionts highlights evolutionary adaptations to a symbiotic lifestyle.</title>
        <authorList>
            <person name="Aranda M."/>
            <person name="Li Y."/>
            <person name="Liew Y.J."/>
            <person name="Baumgarten S."/>
            <person name="Simakov O."/>
            <person name="Wilson M."/>
            <person name="Piel J."/>
            <person name="Ashoor H."/>
            <person name="Bougouffa S."/>
            <person name="Bajic V.B."/>
            <person name="Ryu T."/>
            <person name="Ravasi T."/>
            <person name="Bayer T."/>
            <person name="Micklem G."/>
            <person name="Kim H."/>
            <person name="Bhak J."/>
            <person name="Lajeunesse T.C."/>
            <person name="Voolstra C.R."/>
        </authorList>
    </citation>
    <scope>NUCLEOTIDE SEQUENCE [LARGE SCALE GENOMIC DNA]</scope>
    <source>
        <strain evidence="2 3">CCMP2467</strain>
    </source>
</reference>
<dbReference type="Proteomes" id="UP000186817">
    <property type="component" value="Unassembled WGS sequence"/>
</dbReference>
<protein>
    <submittedName>
        <fullName evidence="2">Uncharacterized protein</fullName>
    </submittedName>
</protein>
<evidence type="ECO:0000313" key="2">
    <source>
        <dbReference type="EMBL" id="OLP96935.1"/>
    </source>
</evidence>
<organism evidence="2 3">
    <name type="scientific">Symbiodinium microadriaticum</name>
    <name type="common">Dinoflagellate</name>
    <name type="synonym">Zooxanthella microadriatica</name>
    <dbReference type="NCBI Taxonomy" id="2951"/>
    <lineage>
        <taxon>Eukaryota</taxon>
        <taxon>Sar</taxon>
        <taxon>Alveolata</taxon>
        <taxon>Dinophyceae</taxon>
        <taxon>Suessiales</taxon>
        <taxon>Symbiodiniaceae</taxon>
        <taxon>Symbiodinium</taxon>
    </lineage>
</organism>
<name>A0A1Q9DP43_SYMMI</name>
<keyword evidence="3" id="KW-1185">Reference proteome</keyword>
<sequence>MDQATSSENERSGAFSMFMLKAPLQNPDRQEQELQEGTTTLILRKVPAELNMSSVYMLLNRSAPGKLDFVYVPFNAQKSTNISLAFLNFVDAGSAKKAYDFLQSVNTTMHWDIAVSAGNIQGFSSNLAYYVARFGLSAISKPGAPLIFRDGVQVTEPEEIAGVYASLPSALLKEAKSFVLAERELQWRTQQLVWKPSATLTAGLAGDADVADNRVDGLKGGWLGLGLPRADGPLEVLHGIEADSSESCGSCSSGCSAAAPAEENALGEPFRCDAELEEQVALLVILAIMGGLGQVGQDDLDDRSGVAPHSPKDGCGPVGLQRLDSPGRGGTNRCPRFQDRSGFPGRIATCRASASDRERLRPLVPQRVEIAC</sequence>